<dbReference type="InterPro" id="IPR002347">
    <property type="entry name" value="SDR_fam"/>
</dbReference>
<name>A0A517MCT7_9BACT</name>
<keyword evidence="4" id="KW-1185">Reference proteome</keyword>
<dbReference type="PRINTS" id="PR00081">
    <property type="entry name" value="GDHRDH"/>
</dbReference>
<proteinExistence type="inferred from homology"/>
<keyword evidence="3" id="KW-0560">Oxidoreductase</keyword>
<organism evidence="3 4">
    <name type="scientific">Roseimaritima multifibrata</name>
    <dbReference type="NCBI Taxonomy" id="1930274"/>
    <lineage>
        <taxon>Bacteria</taxon>
        <taxon>Pseudomonadati</taxon>
        <taxon>Planctomycetota</taxon>
        <taxon>Planctomycetia</taxon>
        <taxon>Pirellulales</taxon>
        <taxon>Pirellulaceae</taxon>
        <taxon>Roseimaritima</taxon>
    </lineage>
</organism>
<dbReference type="EC" id="1.1.1.100" evidence="3"/>
<dbReference type="EMBL" id="CP036262">
    <property type="protein sequence ID" value="QDS92700.1"/>
    <property type="molecule type" value="Genomic_DNA"/>
</dbReference>
<protein>
    <submittedName>
        <fullName evidence="3">3-oxoacyl-[acyl-carrier-protein] reductase FabG</fullName>
        <ecNumber evidence="3">1.1.1.100</ecNumber>
    </submittedName>
</protein>
<dbReference type="SUPFAM" id="SSF51735">
    <property type="entry name" value="NAD(P)-binding Rossmann-fold domains"/>
    <property type="match status" value="1"/>
</dbReference>
<dbReference type="Pfam" id="PF00106">
    <property type="entry name" value="adh_short"/>
    <property type="match status" value="1"/>
</dbReference>
<dbReference type="InterPro" id="IPR050259">
    <property type="entry name" value="SDR"/>
</dbReference>
<dbReference type="Gene3D" id="3.40.50.720">
    <property type="entry name" value="NAD(P)-binding Rossmann-like Domain"/>
    <property type="match status" value="1"/>
</dbReference>
<reference evidence="3 4" key="1">
    <citation type="submission" date="2019-02" db="EMBL/GenBank/DDBJ databases">
        <title>Deep-cultivation of Planctomycetes and their phenomic and genomic characterization uncovers novel biology.</title>
        <authorList>
            <person name="Wiegand S."/>
            <person name="Jogler M."/>
            <person name="Boedeker C."/>
            <person name="Pinto D."/>
            <person name="Vollmers J."/>
            <person name="Rivas-Marin E."/>
            <person name="Kohn T."/>
            <person name="Peeters S.H."/>
            <person name="Heuer A."/>
            <person name="Rast P."/>
            <person name="Oberbeckmann S."/>
            <person name="Bunk B."/>
            <person name="Jeske O."/>
            <person name="Meyerdierks A."/>
            <person name="Storesund J.E."/>
            <person name="Kallscheuer N."/>
            <person name="Luecker S."/>
            <person name="Lage O.M."/>
            <person name="Pohl T."/>
            <person name="Merkel B.J."/>
            <person name="Hornburger P."/>
            <person name="Mueller R.-W."/>
            <person name="Bruemmer F."/>
            <person name="Labrenz M."/>
            <person name="Spormann A.M."/>
            <person name="Op den Camp H."/>
            <person name="Overmann J."/>
            <person name="Amann R."/>
            <person name="Jetten M.S.M."/>
            <person name="Mascher T."/>
            <person name="Medema M.H."/>
            <person name="Devos D.P."/>
            <person name="Kaster A.-K."/>
            <person name="Ovreas L."/>
            <person name="Rohde M."/>
            <person name="Galperin M.Y."/>
            <person name="Jogler C."/>
        </authorList>
    </citation>
    <scope>NUCLEOTIDE SEQUENCE [LARGE SCALE GENOMIC DNA]</scope>
    <source>
        <strain evidence="3 4">FF011L</strain>
    </source>
</reference>
<dbReference type="GO" id="GO:0004316">
    <property type="term" value="F:3-oxoacyl-[acyl-carrier-protein] reductase (NADPH) activity"/>
    <property type="evidence" value="ECO:0007669"/>
    <property type="project" value="UniProtKB-EC"/>
</dbReference>
<evidence type="ECO:0000313" key="3">
    <source>
        <dbReference type="EMBL" id="QDS92700.1"/>
    </source>
</evidence>
<dbReference type="FunFam" id="3.40.50.720:FF:000084">
    <property type="entry name" value="Short-chain dehydrogenase reductase"/>
    <property type="match status" value="1"/>
</dbReference>
<evidence type="ECO:0000256" key="2">
    <source>
        <dbReference type="RuleBase" id="RU000363"/>
    </source>
</evidence>
<dbReference type="InterPro" id="IPR036291">
    <property type="entry name" value="NAD(P)-bd_dom_sf"/>
</dbReference>
<dbReference type="Proteomes" id="UP000320672">
    <property type="component" value="Chromosome"/>
</dbReference>
<dbReference type="RefSeq" id="WP_145350917.1">
    <property type="nucleotide sequence ID" value="NZ_CP036262.1"/>
</dbReference>
<dbReference type="OrthoDB" id="9804774at2"/>
<dbReference type="KEGG" id="rml:FF011L_14490"/>
<dbReference type="CDD" id="cd05233">
    <property type="entry name" value="SDR_c"/>
    <property type="match status" value="1"/>
</dbReference>
<sequence length="262" mass="27878">MDLKLNGKLAVISGSTSGIGKSIAHTLATEGARVIINGRSQESVDRTLAELQLGDQAVGIPADLSTAEGCDSLIQQAAKIAPIDILINNAGIFEPCPFEEISDADWQRFFNINVMSGIRLSRAVTQTMKERGWGRIIFIASESAINIPVEMIHYGMTKTAQLSVSRGLAKSLAGSGVTVNSVLPGPTWSEGVQDFVKELAGDRDIEAFKENFFSESRPGSLIARFGQTEEVAAMVAFLCSEIAATTTGAAMRCEGGLVDTCF</sequence>
<accession>A0A517MCT7</accession>
<evidence type="ECO:0000313" key="4">
    <source>
        <dbReference type="Proteomes" id="UP000320672"/>
    </source>
</evidence>
<comment type="similarity">
    <text evidence="1 2">Belongs to the short-chain dehydrogenases/reductases (SDR) family.</text>
</comment>
<dbReference type="PRINTS" id="PR00080">
    <property type="entry name" value="SDRFAMILY"/>
</dbReference>
<evidence type="ECO:0000256" key="1">
    <source>
        <dbReference type="ARBA" id="ARBA00006484"/>
    </source>
</evidence>
<gene>
    <name evidence="3" type="primary">fabG_1</name>
    <name evidence="3" type="ORF">FF011L_14490</name>
</gene>
<dbReference type="AlphaFoldDB" id="A0A517MCT7"/>
<dbReference type="PANTHER" id="PTHR42879">
    <property type="entry name" value="3-OXOACYL-(ACYL-CARRIER-PROTEIN) REDUCTASE"/>
    <property type="match status" value="1"/>
</dbReference>